<evidence type="ECO:0000256" key="1">
    <source>
        <dbReference type="SAM" id="SignalP"/>
    </source>
</evidence>
<organism evidence="2 3">
    <name type="scientific">SAR86 cluster bacterium</name>
    <dbReference type="NCBI Taxonomy" id="2030880"/>
    <lineage>
        <taxon>Bacteria</taxon>
        <taxon>Pseudomonadati</taxon>
        <taxon>Pseudomonadota</taxon>
        <taxon>Gammaproteobacteria</taxon>
        <taxon>SAR86 cluster</taxon>
    </lineage>
</organism>
<comment type="caution">
    <text evidence="2">The sequence shown here is derived from an EMBL/GenBank/DDBJ whole genome shotgun (WGS) entry which is preliminary data.</text>
</comment>
<evidence type="ECO:0008006" key="4">
    <source>
        <dbReference type="Google" id="ProtNLM"/>
    </source>
</evidence>
<feature type="chain" id="PRO_5012314337" description="CUB domain-containing protein" evidence="1">
    <location>
        <begin position="26"/>
        <end position="149"/>
    </location>
</feature>
<keyword evidence="1" id="KW-0732">Signal</keyword>
<dbReference type="AlphaFoldDB" id="A0A2A5CCC7"/>
<dbReference type="EMBL" id="NVWI01000005">
    <property type="protein sequence ID" value="PCJ41497.1"/>
    <property type="molecule type" value="Genomic_DNA"/>
</dbReference>
<protein>
    <recommendedName>
        <fullName evidence="4">CUB domain-containing protein</fullName>
    </recommendedName>
</protein>
<dbReference type="Proteomes" id="UP000228987">
    <property type="component" value="Unassembled WGS sequence"/>
</dbReference>
<sequence>MKSLFQYQHYKILLIFLLGNSSLSAQEMQVWEISILDQNQQVQATASMQCLAGGACDASSWTLLTTANFGCEYNLDFSVQFSGDLVRLLLFQETLDTNCANMRLLVGTGSGTADAPYPRANNASGEVTLGFEGGGMNSTGTARWEAKRL</sequence>
<evidence type="ECO:0000313" key="3">
    <source>
        <dbReference type="Proteomes" id="UP000228987"/>
    </source>
</evidence>
<name>A0A2A5CCC7_9GAMM</name>
<gene>
    <name evidence="2" type="ORF">COA71_08030</name>
</gene>
<accession>A0A2A5CCC7</accession>
<proteinExistence type="predicted"/>
<reference evidence="3" key="1">
    <citation type="submission" date="2017-08" db="EMBL/GenBank/DDBJ databases">
        <title>A dynamic microbial community with high functional redundancy inhabits the cold, oxic subseafloor aquifer.</title>
        <authorList>
            <person name="Tully B.J."/>
            <person name="Wheat C.G."/>
            <person name="Glazer B.T."/>
            <person name="Huber J.A."/>
        </authorList>
    </citation>
    <scope>NUCLEOTIDE SEQUENCE [LARGE SCALE GENOMIC DNA]</scope>
</reference>
<feature type="signal peptide" evidence="1">
    <location>
        <begin position="1"/>
        <end position="25"/>
    </location>
</feature>
<evidence type="ECO:0000313" key="2">
    <source>
        <dbReference type="EMBL" id="PCJ41497.1"/>
    </source>
</evidence>